<dbReference type="Gene3D" id="2.50.20.10">
    <property type="entry name" value="Lipoprotein localisation LolA/LolB/LppX"/>
    <property type="match status" value="1"/>
</dbReference>
<keyword evidence="2" id="KW-1003">Cell membrane</keyword>
<dbReference type="PANTHER" id="PTHR33406">
    <property type="entry name" value="MEMBRANE PROTEIN MJ1562-RELATED"/>
    <property type="match status" value="1"/>
</dbReference>
<dbReference type="InterPro" id="IPR001036">
    <property type="entry name" value="Acrflvin-R"/>
</dbReference>
<evidence type="ECO:0000256" key="6">
    <source>
        <dbReference type="SAM" id="Phobius"/>
    </source>
</evidence>
<evidence type="ECO:0000256" key="2">
    <source>
        <dbReference type="ARBA" id="ARBA00022475"/>
    </source>
</evidence>
<evidence type="ECO:0000313" key="9">
    <source>
        <dbReference type="Proteomes" id="UP000192418"/>
    </source>
</evidence>
<evidence type="ECO:0000313" key="8">
    <source>
        <dbReference type="EMBL" id="SMC38722.1"/>
    </source>
</evidence>
<feature type="transmembrane region" description="Helical" evidence="6">
    <location>
        <begin position="286"/>
        <end position="302"/>
    </location>
</feature>
<dbReference type="GO" id="GO:0022857">
    <property type="term" value="F:transmembrane transporter activity"/>
    <property type="evidence" value="ECO:0007669"/>
    <property type="project" value="InterPro"/>
</dbReference>
<dbReference type="CDD" id="cd16329">
    <property type="entry name" value="LolA_like"/>
    <property type="match status" value="1"/>
</dbReference>
<evidence type="ECO:0000259" key="7">
    <source>
        <dbReference type="PROSITE" id="PS50156"/>
    </source>
</evidence>
<dbReference type="GO" id="GO:0005886">
    <property type="term" value="C:plasma membrane"/>
    <property type="evidence" value="ECO:0007669"/>
    <property type="project" value="UniProtKB-SubCell"/>
</dbReference>
<dbReference type="Gene3D" id="1.20.1640.10">
    <property type="entry name" value="Multidrug efflux transporter AcrB transmembrane domain"/>
    <property type="match status" value="2"/>
</dbReference>
<evidence type="ECO:0000256" key="5">
    <source>
        <dbReference type="ARBA" id="ARBA00023136"/>
    </source>
</evidence>
<feature type="domain" description="SSD" evidence="7">
    <location>
        <begin position="700"/>
        <end position="826"/>
    </location>
</feature>
<organism evidence="8 9">
    <name type="scientific">Desulfocicer vacuolatum DSM 3385</name>
    <dbReference type="NCBI Taxonomy" id="1121400"/>
    <lineage>
        <taxon>Bacteria</taxon>
        <taxon>Pseudomonadati</taxon>
        <taxon>Thermodesulfobacteriota</taxon>
        <taxon>Desulfobacteria</taxon>
        <taxon>Desulfobacterales</taxon>
        <taxon>Desulfobacteraceae</taxon>
        <taxon>Desulfocicer</taxon>
    </lineage>
</organism>
<protein>
    <recommendedName>
        <fullName evidence="7">SSD domain-containing protein</fullName>
    </recommendedName>
</protein>
<dbReference type="PANTHER" id="PTHR33406:SF12">
    <property type="entry name" value="BLR2997 PROTEIN"/>
    <property type="match status" value="1"/>
</dbReference>
<feature type="transmembrane region" description="Helical" evidence="6">
    <location>
        <begin position="408"/>
        <end position="432"/>
    </location>
</feature>
<reference evidence="8 9" key="1">
    <citation type="submission" date="2017-04" db="EMBL/GenBank/DDBJ databases">
        <authorList>
            <person name="Afonso C.L."/>
            <person name="Miller P.J."/>
            <person name="Scott M.A."/>
            <person name="Spackman E."/>
            <person name="Goraichik I."/>
            <person name="Dimitrov K.M."/>
            <person name="Suarez D.L."/>
            <person name="Swayne D.E."/>
        </authorList>
    </citation>
    <scope>NUCLEOTIDE SEQUENCE [LARGE SCALE GENOMIC DNA]</scope>
    <source>
        <strain evidence="8 9">DSM 3385</strain>
    </source>
</reference>
<feature type="transmembrane region" description="Helical" evidence="6">
    <location>
        <begin position="335"/>
        <end position="360"/>
    </location>
</feature>
<dbReference type="PRINTS" id="PR00702">
    <property type="entry name" value="ACRIFLAVINRP"/>
</dbReference>
<name>A0A1W1YRI1_9BACT</name>
<feature type="transmembrane region" description="Helical" evidence="6">
    <location>
        <begin position="868"/>
        <end position="885"/>
    </location>
</feature>
<feature type="transmembrane region" description="Helical" evidence="6">
    <location>
        <begin position="704"/>
        <end position="725"/>
    </location>
</feature>
<evidence type="ECO:0000256" key="1">
    <source>
        <dbReference type="ARBA" id="ARBA00004651"/>
    </source>
</evidence>
<feature type="transmembrane region" description="Helical" evidence="6">
    <location>
        <begin position="772"/>
        <end position="795"/>
    </location>
</feature>
<feature type="transmembrane region" description="Helical" evidence="6">
    <location>
        <begin position="308"/>
        <end position="328"/>
    </location>
</feature>
<dbReference type="InterPro" id="IPR004869">
    <property type="entry name" value="MMPL_dom"/>
</dbReference>
<dbReference type="AlphaFoldDB" id="A0A1W1YRI1"/>
<feature type="domain" description="SSD" evidence="7">
    <location>
        <begin position="312"/>
        <end position="434"/>
    </location>
</feature>
<accession>A0A1W1YRI1</accession>
<feature type="transmembrane region" description="Helical" evidence="6">
    <location>
        <begin position="380"/>
        <end position="401"/>
    </location>
</feature>
<comment type="subcellular location">
    <subcellularLocation>
        <location evidence="1">Cell membrane</location>
        <topology evidence="1">Multi-pass membrane protein</topology>
    </subcellularLocation>
</comment>
<dbReference type="InterPro" id="IPR050545">
    <property type="entry name" value="Mycobact_MmpL"/>
</dbReference>
<dbReference type="SUPFAM" id="SSF82866">
    <property type="entry name" value="Multidrug efflux transporter AcrB transmembrane domain"/>
    <property type="match status" value="2"/>
</dbReference>
<feature type="transmembrane region" description="Helical" evidence="6">
    <location>
        <begin position="679"/>
        <end position="697"/>
    </location>
</feature>
<dbReference type="Pfam" id="PF03176">
    <property type="entry name" value="MMPL"/>
    <property type="match status" value="2"/>
</dbReference>
<gene>
    <name evidence="8" type="ORF">SAMN02746065_101278</name>
</gene>
<dbReference type="InterPro" id="IPR000731">
    <property type="entry name" value="SSD"/>
</dbReference>
<feature type="transmembrane region" description="Helical" evidence="6">
    <location>
        <begin position="467"/>
        <end position="487"/>
    </location>
</feature>
<keyword evidence="4 6" id="KW-1133">Transmembrane helix</keyword>
<dbReference type="Proteomes" id="UP000192418">
    <property type="component" value="Unassembled WGS sequence"/>
</dbReference>
<dbReference type="EMBL" id="FWXY01000001">
    <property type="protein sequence ID" value="SMC38722.1"/>
    <property type="molecule type" value="Genomic_DNA"/>
</dbReference>
<sequence length="1156" mass="130963">MKDTVKGLNNYFENLPKMLRRHKFVVLAVMLAITLVLGGGIRGIIMDNSLDSFFKDDDPVKKQYDSFKAVFGGDEYIYIVYRARDGDIFSAKSIQALKGFYDDIAQYRLGLPALQKSPLDHIVEIKSLINIKFLEASKDTLYSRSLIGDNLPENRHEREILREKALNHPDYPHLFLSKDSRYGGMLLRTDFNSEIAALGDGGGENTETFDNEDEFDETWDDSVFSGEPTDMVFKKTDMGEYPLLLSALRSLMNKKEYSNALDFHPVGKPVMMDFFAKVVFEDMGKIMGLVLLIIVAMLWLLFRSFCAVVWPVVLIVTTVIWVMGIIGWSKVPMSIMFQIIIFMILSVGVADAVHILSGYLFFRQGNCDHENALKAVMKKSGLACFLTSTTTAVGLLSLSLVPIKPIAVFGIFTALGVLTAFLLTLVLMPLMLDLWHPGPRVGVKKQHFIQRMIQKVENTGLVAPGKVIMVFTGLGIIFFMGLMTLRIDSDEIEVLKKGLPLRASFDVVNTHMGGTGNMEISIDFKEADALKDPAILYKIQALQDYLRDVEGSKVVKTISLVNVVKDSYKALNNGDKHFYRIPDEPGVLAQTLFLFDNANPRDRRRLVSDDYSNARIGIHSKNAGSVESLLFKEKVQHYIDDNFKEIREKYPNSEITLTGNMILLAKMLDYISWSQIKSFGLTLVVISVILFMVLGNVKAGIMAIVPNVFPILATFGIMGFLGIPLDMDTLLIAPVIIGLAVDDTIHFLTHYRLEVDKYGDIKKAAVSSIREAGQAICFTSLILATGFSMFFLSFHKGLSHFGIFSAIAIITAFIADIYLLPALCTFFKVDFKSGTFKKRYFFWGKYSRESSRSPENCKNRAKKRQLPLKNSIISLVVMLILPVSICFAQDARSIMEKVDKRDDGSSLISRVRLTSYRYVKKGGKYVPAEKPRVKLMDFVRKDYGPREKDHKSVSTVVQPKSERGISFLQYDYEKVGRDTDQWMYLSAMGKVKRIVSGNDNEPKTGSFFGTELNYEDMEFYNIDDYTYRILGSELYGKNQCWVMEAIPVMRKAVKSNYSREILWIDKKRDFILKSILFNRNGKKVKKILYGNIKIIDGILVPMKIIVNNVETGRRTIMVYEKIILNRAVDDAYLTQRTLTDKGFREQKLKEYQESGR</sequence>
<feature type="transmembrane region" description="Helical" evidence="6">
    <location>
        <begin position="731"/>
        <end position="751"/>
    </location>
</feature>
<keyword evidence="9" id="KW-1185">Reference proteome</keyword>
<keyword evidence="5 6" id="KW-0472">Membrane</keyword>
<dbReference type="RefSeq" id="WP_170923652.1">
    <property type="nucleotide sequence ID" value="NZ_FWXY01000001.1"/>
</dbReference>
<dbReference type="PROSITE" id="PS50156">
    <property type="entry name" value="SSD"/>
    <property type="match status" value="2"/>
</dbReference>
<keyword evidence="3 6" id="KW-0812">Transmembrane</keyword>
<proteinExistence type="predicted"/>
<feature type="transmembrane region" description="Helical" evidence="6">
    <location>
        <begin position="24"/>
        <end position="45"/>
    </location>
</feature>
<evidence type="ECO:0000256" key="3">
    <source>
        <dbReference type="ARBA" id="ARBA00022692"/>
    </source>
</evidence>
<dbReference type="Pfam" id="PF17131">
    <property type="entry name" value="LolA_like"/>
    <property type="match status" value="1"/>
</dbReference>
<dbReference type="STRING" id="1121400.SAMN02746065_101278"/>
<evidence type="ECO:0000256" key="4">
    <source>
        <dbReference type="ARBA" id="ARBA00022989"/>
    </source>
</evidence>
<feature type="transmembrane region" description="Helical" evidence="6">
    <location>
        <begin position="801"/>
        <end position="829"/>
    </location>
</feature>
<dbReference type="InterPro" id="IPR033399">
    <property type="entry name" value="TP_0789-like"/>
</dbReference>